<proteinExistence type="predicted"/>
<dbReference type="Proteomes" id="UP001181046">
    <property type="component" value="Unassembled WGS sequence"/>
</dbReference>
<dbReference type="InterPro" id="IPR011335">
    <property type="entry name" value="Restrct_endonuc-II-like"/>
</dbReference>
<dbReference type="InterPro" id="IPR037057">
    <property type="entry name" value="DNA_rep_MutH/T2_RE_sf"/>
</dbReference>
<dbReference type="CDD" id="cd22356">
    <property type="entry name" value="Sau3AI_N-like"/>
    <property type="match status" value="1"/>
</dbReference>
<comment type="caution">
    <text evidence="5">The sequence shown here is derived from an EMBL/GenBank/DDBJ whole genome shotgun (WGS) entry which is preliminary data.</text>
</comment>
<protein>
    <submittedName>
        <fullName evidence="5">Sau3AI family type II restriction endonuclease</fullName>
    </submittedName>
</protein>
<keyword evidence="3" id="KW-0378">Hydrolase</keyword>
<dbReference type="Pfam" id="PF02976">
    <property type="entry name" value="MutH"/>
    <property type="match status" value="1"/>
</dbReference>
<keyword evidence="2 5" id="KW-0255">Endonuclease</keyword>
<reference evidence="5" key="1">
    <citation type="submission" date="2023-03" db="EMBL/GenBank/DDBJ databases">
        <authorList>
            <person name="Shen W."/>
            <person name="Cai J."/>
        </authorList>
    </citation>
    <scope>NUCLEOTIDE SEQUENCE</scope>
    <source>
        <strain evidence="5">P66-3</strain>
    </source>
</reference>
<dbReference type="NCBIfam" id="NF040973">
    <property type="entry name" value="restrict_Sau3AI"/>
    <property type="match status" value="1"/>
</dbReference>
<dbReference type="InterPro" id="IPR011337">
    <property type="entry name" value="DNA_rep_MutH/RE_typeII_Sau3AI"/>
</dbReference>
<dbReference type="SUPFAM" id="SSF52980">
    <property type="entry name" value="Restriction endonuclease-like"/>
    <property type="match status" value="2"/>
</dbReference>
<dbReference type="CDD" id="cd22355">
    <property type="entry name" value="Sau3AI_C"/>
    <property type="match status" value="1"/>
</dbReference>
<evidence type="ECO:0000313" key="5">
    <source>
        <dbReference type="EMBL" id="MDT2760615.1"/>
    </source>
</evidence>
<keyword evidence="1" id="KW-0540">Nuclease</keyword>
<accession>A0ABU3FDP7</accession>
<keyword evidence="6" id="KW-1185">Reference proteome</keyword>
<evidence type="ECO:0000313" key="6">
    <source>
        <dbReference type="Proteomes" id="UP001181046"/>
    </source>
</evidence>
<feature type="domain" description="DNA mismatch repair MutH/Type II restriction enzyme Sau3AI" evidence="4">
    <location>
        <begin position="55"/>
        <end position="159"/>
    </location>
</feature>
<gene>
    <name evidence="5" type="ORF">P7H27_12695</name>
</gene>
<dbReference type="GO" id="GO:0004519">
    <property type="term" value="F:endonuclease activity"/>
    <property type="evidence" value="ECO:0007669"/>
    <property type="project" value="UniProtKB-KW"/>
</dbReference>
<evidence type="ECO:0000256" key="1">
    <source>
        <dbReference type="ARBA" id="ARBA00022722"/>
    </source>
</evidence>
<sequence length="510" mass="59302">MVKKVWNTVEELHEHALNAVNKPVKDLVKEETVLKYYHNPKNKGWIGNSIESDWFGLPNNSRKEPDFLHLGLELKVTPIKKTKEGWSAKERLTLNIFDFHDEYLRNFKNASFLEKSNQIELMYYEFIKDIPSPELEIKAATLFNLRELPEEDILIIEQDWNIIIDKIKTGKAEELSDSLTKYLGATTKGSKTEKNMTLQPFSDKKAHRRAFTLKGSYMTMLARQIMSGQYKAVISSPADEKVIKNIQELKEKTFEEIIIDRFNVFVGRSKKDLAKEFGVPIPKKDDKASSALLAKKMLNLESEIQDTEEFKKAGIETKIVTVKSGKHRAAEGFKLQIPEHSYIEPIELVSENWEESLLRDYLLSYQFLLIIFEKTPNGTVFKGVKFWRVPLDDLEGDIKKTWKKTINTYKNGVTLTYKKRKKPTKRNKTYEVGNNLAKISDKSILHVRPSADESCYTNDLRYATQLPAKSNWINKPEDSDLSDFYMTKQAWWFNPDYMYEQVKDILNISH</sequence>
<dbReference type="RefSeq" id="WP_311830495.1">
    <property type="nucleotide sequence ID" value="NZ_JARQAJ010000011.1"/>
</dbReference>
<organism evidence="5 6">
    <name type="scientific">Enterococcus xiangfangensis</name>
    <dbReference type="NCBI Taxonomy" id="1296537"/>
    <lineage>
        <taxon>Bacteria</taxon>
        <taxon>Bacillati</taxon>
        <taxon>Bacillota</taxon>
        <taxon>Bacilli</taxon>
        <taxon>Lactobacillales</taxon>
        <taxon>Enterococcaceae</taxon>
        <taxon>Enterococcus</taxon>
    </lineage>
</organism>
<dbReference type="EMBL" id="JARQAJ010000011">
    <property type="protein sequence ID" value="MDT2760615.1"/>
    <property type="molecule type" value="Genomic_DNA"/>
</dbReference>
<name>A0ABU3FDP7_9ENTE</name>
<dbReference type="SMART" id="SM00927">
    <property type="entry name" value="MutH"/>
    <property type="match status" value="1"/>
</dbReference>
<evidence type="ECO:0000259" key="4">
    <source>
        <dbReference type="SMART" id="SM00927"/>
    </source>
</evidence>
<evidence type="ECO:0000256" key="3">
    <source>
        <dbReference type="ARBA" id="ARBA00022801"/>
    </source>
</evidence>
<evidence type="ECO:0000256" key="2">
    <source>
        <dbReference type="ARBA" id="ARBA00022759"/>
    </source>
</evidence>
<dbReference type="Gene3D" id="3.40.600.10">
    <property type="entry name" value="DNA mismatch repair MutH/Restriction endonuclease, type II"/>
    <property type="match status" value="2"/>
</dbReference>